<dbReference type="GO" id="GO:0005634">
    <property type="term" value="C:nucleus"/>
    <property type="evidence" value="ECO:0007669"/>
    <property type="project" value="TreeGrafter"/>
</dbReference>
<reference evidence="2" key="2">
    <citation type="submission" date="2023-06" db="EMBL/GenBank/DDBJ databases">
        <authorList>
            <consortium name="Lawrence Berkeley National Laboratory"/>
            <person name="Haridas S."/>
            <person name="Hensen N."/>
            <person name="Bonometti L."/>
            <person name="Westerberg I."/>
            <person name="Brannstrom I.O."/>
            <person name="Guillou S."/>
            <person name="Cros-Aarteil S."/>
            <person name="Calhoun S."/>
            <person name="Kuo A."/>
            <person name="Mondo S."/>
            <person name="Pangilinan J."/>
            <person name="Riley R."/>
            <person name="Labutti K."/>
            <person name="Andreopoulos B."/>
            <person name="Lipzen A."/>
            <person name="Chen C."/>
            <person name="Yanf M."/>
            <person name="Daum C."/>
            <person name="Ng V."/>
            <person name="Clum A."/>
            <person name="Steindorff A."/>
            <person name="Ohm R."/>
            <person name="Martin F."/>
            <person name="Silar P."/>
            <person name="Natvig D."/>
            <person name="Lalanne C."/>
            <person name="Gautier V."/>
            <person name="Ament-Velasquez S.L."/>
            <person name="Kruys A."/>
            <person name="Hutchinson M.I."/>
            <person name="Powell A.J."/>
            <person name="Barry K."/>
            <person name="Miller A.N."/>
            <person name="Grigoriev I.V."/>
            <person name="Debuchy R."/>
            <person name="Gladieux P."/>
            <person name="Thoren M.H."/>
            <person name="Johannesson H."/>
        </authorList>
    </citation>
    <scope>NUCLEOTIDE SEQUENCE</scope>
    <source>
        <strain evidence="2">CBS 168.71</strain>
    </source>
</reference>
<dbReference type="PROSITE" id="PS00108">
    <property type="entry name" value="PROTEIN_KINASE_ST"/>
    <property type="match status" value="1"/>
</dbReference>
<dbReference type="GO" id="GO:0004674">
    <property type="term" value="F:protein serine/threonine kinase activity"/>
    <property type="evidence" value="ECO:0007669"/>
    <property type="project" value="TreeGrafter"/>
</dbReference>
<dbReference type="RefSeq" id="XP_062659007.1">
    <property type="nucleotide sequence ID" value="XM_062807453.1"/>
</dbReference>
<evidence type="ECO:0000313" key="2">
    <source>
        <dbReference type="EMBL" id="KAK3295493.1"/>
    </source>
</evidence>
<organism evidence="2 3">
    <name type="scientific">Chaetomium fimeti</name>
    <dbReference type="NCBI Taxonomy" id="1854472"/>
    <lineage>
        <taxon>Eukaryota</taxon>
        <taxon>Fungi</taxon>
        <taxon>Dikarya</taxon>
        <taxon>Ascomycota</taxon>
        <taxon>Pezizomycotina</taxon>
        <taxon>Sordariomycetes</taxon>
        <taxon>Sordariomycetidae</taxon>
        <taxon>Sordariales</taxon>
        <taxon>Chaetomiaceae</taxon>
        <taxon>Chaetomium</taxon>
    </lineage>
</organism>
<dbReference type="PANTHER" id="PTHR44167">
    <property type="entry name" value="OVARIAN-SPECIFIC SERINE/THREONINE-PROTEIN KINASE LOK-RELATED"/>
    <property type="match status" value="1"/>
</dbReference>
<dbReference type="PANTHER" id="PTHR44167:SF24">
    <property type="entry name" value="SERINE_THREONINE-PROTEIN KINASE CHK2"/>
    <property type="match status" value="1"/>
</dbReference>
<keyword evidence="2" id="KW-0808">Transferase</keyword>
<dbReference type="Proteomes" id="UP001278766">
    <property type="component" value="Unassembled WGS sequence"/>
</dbReference>
<dbReference type="AlphaFoldDB" id="A0AAE0HFB8"/>
<proteinExistence type="predicted"/>
<evidence type="ECO:0000313" key="3">
    <source>
        <dbReference type="Proteomes" id="UP001278766"/>
    </source>
</evidence>
<dbReference type="SMART" id="SM00220">
    <property type="entry name" value="S_TKc"/>
    <property type="match status" value="1"/>
</dbReference>
<dbReference type="InterPro" id="IPR011009">
    <property type="entry name" value="Kinase-like_dom_sf"/>
</dbReference>
<feature type="non-terminal residue" evidence="2">
    <location>
        <position position="1"/>
    </location>
</feature>
<dbReference type="Pfam" id="PF00069">
    <property type="entry name" value="Pkinase"/>
    <property type="match status" value="1"/>
</dbReference>
<dbReference type="GeneID" id="87844401"/>
<dbReference type="GO" id="GO:0044773">
    <property type="term" value="P:mitotic DNA damage checkpoint signaling"/>
    <property type="evidence" value="ECO:0007669"/>
    <property type="project" value="TreeGrafter"/>
</dbReference>
<dbReference type="EMBL" id="JAUEPN010000004">
    <property type="protein sequence ID" value="KAK3295493.1"/>
    <property type="molecule type" value="Genomic_DNA"/>
</dbReference>
<dbReference type="GO" id="GO:0005524">
    <property type="term" value="F:ATP binding"/>
    <property type="evidence" value="ECO:0007669"/>
    <property type="project" value="InterPro"/>
</dbReference>
<comment type="caution">
    <text evidence="2">The sequence shown here is derived from an EMBL/GenBank/DDBJ whole genome shotgun (WGS) entry which is preliminary data.</text>
</comment>
<dbReference type="SUPFAM" id="SSF56112">
    <property type="entry name" value="Protein kinase-like (PK-like)"/>
    <property type="match status" value="1"/>
</dbReference>
<gene>
    <name evidence="2" type="ORF">B0H64DRAFT_459794</name>
</gene>
<keyword evidence="3" id="KW-1185">Reference proteome</keyword>
<dbReference type="InterPro" id="IPR008271">
    <property type="entry name" value="Ser/Thr_kinase_AS"/>
</dbReference>
<sequence length="385" mass="43539">MGPRAATHSGRALCFCRPPLYRLPLLPFLSPSRPRALPRTLTQLPPLFAGISSAATPPPLSGVEHQPLAKGTQLNSVLGKSYVIDEVLSRRRDSDRLLCVYRASHEGKLFILKDIFPGHFEYNISLQEHVKHSPHVRTTVDSIPDRYILVFPHLEKDLHHIKTAALSPAAKKGIIRDSLVGLANLHDKHIIHSDIKPTNIMMDSFKQVNGELGFRNVQITDLEAALVLPPEAIGVTDRLSGNCFWRSPEAWARGAQNTPSDIYSFGIVAIFTWTGRMVFCSDEATRASSEARAQLILRLHLSYFAREMEDFEGFINYHSGHRDPFVERLKALLCTFNEENPRLPFSGWQHIDSQLRDLVCRMTCMDPLRRITAREALQHPWFAED</sequence>
<reference evidence="2" key="1">
    <citation type="journal article" date="2023" name="Mol. Phylogenet. Evol.">
        <title>Genome-scale phylogeny and comparative genomics of the fungal order Sordariales.</title>
        <authorList>
            <person name="Hensen N."/>
            <person name="Bonometti L."/>
            <person name="Westerberg I."/>
            <person name="Brannstrom I.O."/>
            <person name="Guillou S."/>
            <person name="Cros-Aarteil S."/>
            <person name="Calhoun S."/>
            <person name="Haridas S."/>
            <person name="Kuo A."/>
            <person name="Mondo S."/>
            <person name="Pangilinan J."/>
            <person name="Riley R."/>
            <person name="LaButti K."/>
            <person name="Andreopoulos B."/>
            <person name="Lipzen A."/>
            <person name="Chen C."/>
            <person name="Yan M."/>
            <person name="Daum C."/>
            <person name="Ng V."/>
            <person name="Clum A."/>
            <person name="Steindorff A."/>
            <person name="Ohm R.A."/>
            <person name="Martin F."/>
            <person name="Silar P."/>
            <person name="Natvig D.O."/>
            <person name="Lalanne C."/>
            <person name="Gautier V."/>
            <person name="Ament-Velasquez S.L."/>
            <person name="Kruys A."/>
            <person name="Hutchinson M.I."/>
            <person name="Powell A.J."/>
            <person name="Barry K."/>
            <person name="Miller A.N."/>
            <person name="Grigoriev I.V."/>
            <person name="Debuchy R."/>
            <person name="Gladieux P."/>
            <person name="Hiltunen Thoren M."/>
            <person name="Johannesson H."/>
        </authorList>
    </citation>
    <scope>NUCLEOTIDE SEQUENCE</scope>
    <source>
        <strain evidence="2">CBS 168.71</strain>
    </source>
</reference>
<dbReference type="PROSITE" id="PS50011">
    <property type="entry name" value="PROTEIN_KINASE_DOM"/>
    <property type="match status" value="1"/>
</dbReference>
<name>A0AAE0HFB8_9PEZI</name>
<evidence type="ECO:0000259" key="1">
    <source>
        <dbReference type="PROSITE" id="PS50011"/>
    </source>
</evidence>
<dbReference type="InterPro" id="IPR000719">
    <property type="entry name" value="Prot_kinase_dom"/>
</dbReference>
<protein>
    <submittedName>
        <fullName evidence="2">Kinase-like domain-containing protein</fullName>
    </submittedName>
</protein>
<accession>A0AAE0HFB8</accession>
<keyword evidence="2" id="KW-0418">Kinase</keyword>
<feature type="domain" description="Protein kinase" evidence="1">
    <location>
        <begin position="72"/>
        <end position="382"/>
    </location>
</feature>
<dbReference type="Gene3D" id="1.10.510.10">
    <property type="entry name" value="Transferase(Phosphotransferase) domain 1"/>
    <property type="match status" value="1"/>
</dbReference>